<dbReference type="Pfam" id="PF05133">
    <property type="entry name" value="SPP1_portal"/>
    <property type="match status" value="1"/>
</dbReference>
<reference evidence="2" key="1">
    <citation type="journal article" date="2021" name="Proc. Natl. Acad. Sci. U.S.A.">
        <title>A Catalog of Tens of Thousands of Viruses from Human Metagenomes Reveals Hidden Associations with Chronic Diseases.</title>
        <authorList>
            <person name="Tisza M.J."/>
            <person name="Buck C.B."/>
        </authorList>
    </citation>
    <scope>NUCLEOTIDE SEQUENCE</scope>
    <source>
        <strain evidence="2">CtTIi48</strain>
    </source>
</reference>
<sequence>MFKTWNSIKEYSPVATEKTDFNGRIKLYTDYTRIDESNIQDVLNDLIFDIYENYRKIKMLKNYEKGLQPILQRNKKVRGDINNRVVVNHAHEIKEFKKGFTFGDPITYIQRARKDIRSIGKNSTLEEQTDIAVAQLNEMMYEQAKNSKDIKLSDEFFTGGVGYRLVTANVNDDNEISSFSIYIPESEYTFVVYANTVERQKVLAGTFVITNTGEVTLGCYTDEKYFELAGSSMGWQILKSEKNGMGIIPIVEYDADEARCGSFERVIKLINAINTVSSDRVNGVAQFIQAILWINNVKVSDEQFDELMVKGCLNTTDVTPDKKATVEWLASELNQSNTQTIIDDFTKEMLEIAGVPGREQSTGGNTGEAIMYSNGWHIAETQAQAFEEIFKQSEQEFLKIVLKIIGNSKNAPKEVKSLSLSDIEIKFNRNRTDNLLVKVQALNGMLTAGVHPSIAFKLCGLFNDSGQAYLDSLPYLDKWKFSLEDDTDIGNEPKGENTEPDGFTASGKNTGKDPIEEQNDNSVSTTA</sequence>
<name>A0A8S5TLR0_9CAUD</name>
<dbReference type="InterPro" id="IPR021145">
    <property type="entry name" value="Portal_protein_SPP1_Gp6-like"/>
</dbReference>
<protein>
    <submittedName>
        <fullName evidence="2">Portal</fullName>
    </submittedName>
</protein>
<dbReference type="EMBL" id="BK032851">
    <property type="protein sequence ID" value="DAF64105.1"/>
    <property type="molecule type" value="Genomic_DNA"/>
</dbReference>
<evidence type="ECO:0000256" key="1">
    <source>
        <dbReference type="SAM" id="MobiDB-lite"/>
    </source>
</evidence>
<proteinExistence type="predicted"/>
<organism evidence="2">
    <name type="scientific">Siphoviridae sp. ctTIi48</name>
    <dbReference type="NCBI Taxonomy" id="2827875"/>
    <lineage>
        <taxon>Viruses</taxon>
        <taxon>Duplodnaviria</taxon>
        <taxon>Heunggongvirae</taxon>
        <taxon>Uroviricota</taxon>
        <taxon>Caudoviricetes</taxon>
    </lineage>
</organism>
<accession>A0A8S5TLR0</accession>
<evidence type="ECO:0000313" key="2">
    <source>
        <dbReference type="EMBL" id="DAF64105.1"/>
    </source>
</evidence>
<feature type="region of interest" description="Disordered" evidence="1">
    <location>
        <begin position="486"/>
        <end position="527"/>
    </location>
</feature>